<gene>
    <name evidence="3" type="ORF">PR048_006826</name>
</gene>
<sequence length="149" mass="16669">MSDDEGSQSSDLSTENSDHRTDSEISASSSENEDESSTDNDLQFRHNKNVLLARNNYKWSKIPPSASRTRAHNLVTKLPGLAVISLFEPIVNSDRNITADNWFSSIGLVEQLKLKGLTYVGTVRKNTRDIPLHSCPKDTGNFIQQNRVH</sequence>
<dbReference type="InterPro" id="IPR029526">
    <property type="entry name" value="PGBD"/>
</dbReference>
<organism evidence="3 4">
    <name type="scientific">Dryococelus australis</name>
    <dbReference type="NCBI Taxonomy" id="614101"/>
    <lineage>
        <taxon>Eukaryota</taxon>
        <taxon>Metazoa</taxon>
        <taxon>Ecdysozoa</taxon>
        <taxon>Arthropoda</taxon>
        <taxon>Hexapoda</taxon>
        <taxon>Insecta</taxon>
        <taxon>Pterygota</taxon>
        <taxon>Neoptera</taxon>
        <taxon>Polyneoptera</taxon>
        <taxon>Phasmatodea</taxon>
        <taxon>Verophasmatodea</taxon>
        <taxon>Anareolatae</taxon>
        <taxon>Phasmatidae</taxon>
        <taxon>Eurycanthinae</taxon>
        <taxon>Dryococelus</taxon>
    </lineage>
</organism>
<proteinExistence type="predicted"/>
<dbReference type="EMBL" id="JARBHB010000002">
    <property type="protein sequence ID" value="KAJ8894216.1"/>
    <property type="molecule type" value="Genomic_DNA"/>
</dbReference>
<dbReference type="Proteomes" id="UP001159363">
    <property type="component" value="Chromosome 2"/>
</dbReference>
<protein>
    <recommendedName>
        <fullName evidence="2">PiggyBac transposable element-derived protein domain-containing protein</fullName>
    </recommendedName>
</protein>
<feature type="region of interest" description="Disordered" evidence="1">
    <location>
        <begin position="1"/>
        <end position="45"/>
    </location>
</feature>
<evidence type="ECO:0000259" key="2">
    <source>
        <dbReference type="Pfam" id="PF13843"/>
    </source>
</evidence>
<name>A0ABQ9ID06_9NEOP</name>
<keyword evidence="4" id="KW-1185">Reference proteome</keyword>
<feature type="domain" description="PiggyBac transposable element-derived protein" evidence="2">
    <location>
        <begin position="82"/>
        <end position="133"/>
    </location>
</feature>
<reference evidence="3 4" key="1">
    <citation type="submission" date="2023-02" db="EMBL/GenBank/DDBJ databases">
        <title>LHISI_Scaffold_Assembly.</title>
        <authorList>
            <person name="Stuart O.P."/>
            <person name="Cleave R."/>
            <person name="Magrath M.J.L."/>
            <person name="Mikheyev A.S."/>
        </authorList>
    </citation>
    <scope>NUCLEOTIDE SEQUENCE [LARGE SCALE GENOMIC DNA]</scope>
    <source>
        <strain evidence="3">Daus_M_001</strain>
        <tissue evidence="3">Leg muscle</tissue>
    </source>
</reference>
<dbReference type="Pfam" id="PF13843">
    <property type="entry name" value="DDE_Tnp_1_7"/>
    <property type="match status" value="1"/>
</dbReference>
<accession>A0ABQ9ID06</accession>
<evidence type="ECO:0000256" key="1">
    <source>
        <dbReference type="SAM" id="MobiDB-lite"/>
    </source>
</evidence>
<evidence type="ECO:0000313" key="3">
    <source>
        <dbReference type="EMBL" id="KAJ8894216.1"/>
    </source>
</evidence>
<comment type="caution">
    <text evidence="3">The sequence shown here is derived from an EMBL/GenBank/DDBJ whole genome shotgun (WGS) entry which is preliminary data.</text>
</comment>
<evidence type="ECO:0000313" key="4">
    <source>
        <dbReference type="Proteomes" id="UP001159363"/>
    </source>
</evidence>